<feature type="transmembrane region" description="Helical" evidence="1">
    <location>
        <begin position="20"/>
        <end position="40"/>
    </location>
</feature>
<dbReference type="GO" id="GO:0080120">
    <property type="term" value="P:CAAX-box protein maturation"/>
    <property type="evidence" value="ECO:0007669"/>
    <property type="project" value="UniProtKB-ARBA"/>
</dbReference>
<reference evidence="3" key="1">
    <citation type="journal article" date="2014" name="Front. Microbiol.">
        <title>High frequency of phylogenetically diverse reductive dehalogenase-homologous genes in deep subseafloor sedimentary metagenomes.</title>
        <authorList>
            <person name="Kawai M."/>
            <person name="Futagami T."/>
            <person name="Toyoda A."/>
            <person name="Takaki Y."/>
            <person name="Nishi S."/>
            <person name="Hori S."/>
            <person name="Arai W."/>
            <person name="Tsubouchi T."/>
            <person name="Morono Y."/>
            <person name="Uchiyama I."/>
            <person name="Ito T."/>
            <person name="Fujiyama A."/>
            <person name="Inagaki F."/>
            <person name="Takami H."/>
        </authorList>
    </citation>
    <scope>NUCLEOTIDE SEQUENCE</scope>
    <source>
        <strain evidence="3">Expedition CK06-06</strain>
    </source>
</reference>
<organism evidence="3">
    <name type="scientific">marine sediment metagenome</name>
    <dbReference type="NCBI Taxonomy" id="412755"/>
    <lineage>
        <taxon>unclassified sequences</taxon>
        <taxon>metagenomes</taxon>
        <taxon>ecological metagenomes</taxon>
    </lineage>
</organism>
<evidence type="ECO:0000259" key="2">
    <source>
        <dbReference type="Pfam" id="PF02517"/>
    </source>
</evidence>
<keyword evidence="1" id="KW-0812">Transmembrane</keyword>
<dbReference type="AlphaFoldDB" id="X0VKT1"/>
<feature type="transmembrane region" description="Helical" evidence="1">
    <location>
        <begin position="77"/>
        <end position="99"/>
    </location>
</feature>
<dbReference type="GO" id="GO:0004175">
    <property type="term" value="F:endopeptidase activity"/>
    <property type="evidence" value="ECO:0007669"/>
    <property type="project" value="UniProtKB-ARBA"/>
</dbReference>
<dbReference type="Pfam" id="PF02517">
    <property type="entry name" value="Rce1-like"/>
    <property type="match status" value="1"/>
</dbReference>
<feature type="domain" description="CAAX prenyl protease 2/Lysostaphin resistance protein A-like" evidence="2">
    <location>
        <begin position="1"/>
        <end position="89"/>
    </location>
</feature>
<dbReference type="EMBL" id="BARS01030187">
    <property type="protein sequence ID" value="GAG18899.1"/>
    <property type="molecule type" value="Genomic_DNA"/>
</dbReference>
<feature type="transmembrane region" description="Helical" evidence="1">
    <location>
        <begin position="46"/>
        <end position="70"/>
    </location>
</feature>
<gene>
    <name evidence="3" type="ORF">S01H1_47098</name>
</gene>
<evidence type="ECO:0000313" key="3">
    <source>
        <dbReference type="EMBL" id="GAG18899.1"/>
    </source>
</evidence>
<accession>X0VKT1</accession>
<protein>
    <recommendedName>
        <fullName evidence="2">CAAX prenyl protease 2/Lysostaphin resistance protein A-like domain-containing protein</fullName>
    </recommendedName>
</protein>
<evidence type="ECO:0000256" key="1">
    <source>
        <dbReference type="SAM" id="Phobius"/>
    </source>
</evidence>
<sequence length="102" mass="11776">EVLFRGFMQKGLVRNLGDKWGIILTALIFSLIHLLGLFLIALESPFIFIISFLISFIPYFSISLILGWLYHWRNENLIAVMITHGVYDVLVIVITFLIYGML</sequence>
<feature type="non-terminal residue" evidence="3">
    <location>
        <position position="1"/>
    </location>
</feature>
<keyword evidence="1" id="KW-0472">Membrane</keyword>
<keyword evidence="1" id="KW-1133">Transmembrane helix</keyword>
<comment type="caution">
    <text evidence="3">The sequence shown here is derived from an EMBL/GenBank/DDBJ whole genome shotgun (WGS) entry which is preliminary data.</text>
</comment>
<dbReference type="InterPro" id="IPR003675">
    <property type="entry name" value="Rce1/LyrA-like_dom"/>
</dbReference>
<name>X0VKT1_9ZZZZ</name>
<proteinExistence type="predicted"/>